<evidence type="ECO:0000313" key="2">
    <source>
        <dbReference type="EMBL" id="VEH70967.1"/>
    </source>
</evidence>
<protein>
    <submittedName>
        <fullName evidence="2">Uncharacterized protein</fullName>
    </submittedName>
</protein>
<keyword evidence="1" id="KW-0812">Transmembrane</keyword>
<feature type="transmembrane region" description="Helical" evidence="1">
    <location>
        <begin position="81"/>
        <end position="107"/>
    </location>
</feature>
<evidence type="ECO:0000313" key="3">
    <source>
        <dbReference type="Proteomes" id="UP000273044"/>
    </source>
</evidence>
<sequence>MWILVLIGLGVITGLAQLALAGFPSETAIIMHTLLLHQFAVTHGLLAVIGFFTNVITPRQTAEKLGWATSPYQIKYGFQRLGLGVIGVLTIWFQGNFWAAALITLYIHGASGMWSHTQEVVRKHRENGTTDWAEIGNIVLDVIYHVLLTWMSLLIPGVWSLA</sequence>
<feature type="transmembrane region" description="Helical" evidence="1">
    <location>
        <begin position="142"/>
        <end position="161"/>
    </location>
</feature>
<feature type="transmembrane region" description="Helical" evidence="1">
    <location>
        <begin position="37"/>
        <end position="56"/>
    </location>
</feature>
<keyword evidence="1" id="KW-1133">Transmembrane helix</keyword>
<name>A0A448N0M3_9ACTN</name>
<dbReference type="InterPro" id="IPR046740">
    <property type="entry name" value="DUF6790"/>
</dbReference>
<dbReference type="Proteomes" id="UP000273044">
    <property type="component" value="Chromosome"/>
</dbReference>
<keyword evidence="1" id="KW-0472">Membrane</keyword>
<evidence type="ECO:0000256" key="1">
    <source>
        <dbReference type="SAM" id="Phobius"/>
    </source>
</evidence>
<proteinExistence type="predicted"/>
<dbReference type="EMBL" id="LR134406">
    <property type="protein sequence ID" value="VEH70967.1"/>
    <property type="molecule type" value="Genomic_DNA"/>
</dbReference>
<keyword evidence="3" id="KW-1185">Reference proteome</keyword>
<accession>A0A448N0M3</accession>
<dbReference type="Pfam" id="PF20589">
    <property type="entry name" value="DUF6790"/>
    <property type="match status" value="1"/>
</dbReference>
<gene>
    <name evidence="2" type="ORF">NCTC12967_02276</name>
</gene>
<reference evidence="2 3" key="1">
    <citation type="submission" date="2018-12" db="EMBL/GenBank/DDBJ databases">
        <authorList>
            <consortium name="Pathogen Informatics"/>
        </authorList>
    </citation>
    <scope>NUCLEOTIDE SEQUENCE [LARGE SCALE GENOMIC DNA]</scope>
    <source>
        <strain evidence="2 3">NCTC12967</strain>
    </source>
</reference>
<organism evidence="2 3">
    <name type="scientific">Arachnia propionica</name>
    <dbReference type="NCBI Taxonomy" id="1750"/>
    <lineage>
        <taxon>Bacteria</taxon>
        <taxon>Bacillati</taxon>
        <taxon>Actinomycetota</taxon>
        <taxon>Actinomycetes</taxon>
        <taxon>Propionibacteriales</taxon>
        <taxon>Propionibacteriaceae</taxon>
        <taxon>Arachnia</taxon>
    </lineage>
</organism>
<dbReference type="AlphaFoldDB" id="A0A448N0M3"/>
<dbReference type="GeneID" id="64407717"/>
<dbReference type="RefSeq" id="WP_061787914.1">
    <property type="nucleotide sequence ID" value="NZ_LR134406.1"/>
</dbReference>